<dbReference type="SUPFAM" id="SSF46894">
    <property type="entry name" value="C-terminal effector domain of the bipartite response regulators"/>
    <property type="match status" value="1"/>
</dbReference>
<feature type="domain" description="HTH luxR-type" evidence="1">
    <location>
        <begin position="1"/>
        <end position="57"/>
    </location>
</feature>
<dbReference type="Pfam" id="PF00196">
    <property type="entry name" value="GerE"/>
    <property type="match status" value="1"/>
</dbReference>
<gene>
    <name evidence="2" type="ORF">S12H4_20973</name>
</gene>
<evidence type="ECO:0000259" key="1">
    <source>
        <dbReference type="PROSITE" id="PS50043"/>
    </source>
</evidence>
<accession>X1SWC9</accession>
<evidence type="ECO:0000313" key="2">
    <source>
        <dbReference type="EMBL" id="GAI79635.1"/>
    </source>
</evidence>
<dbReference type="InterPro" id="IPR036388">
    <property type="entry name" value="WH-like_DNA-bd_sf"/>
</dbReference>
<dbReference type="SMART" id="SM00421">
    <property type="entry name" value="HTH_LUXR"/>
    <property type="match status" value="1"/>
</dbReference>
<dbReference type="InterPro" id="IPR000792">
    <property type="entry name" value="Tscrpt_reg_LuxR_C"/>
</dbReference>
<sequence>MRQEEVLKLIAEGYGTGEIASKMDLSVNTVKVFRAGILNYFGAVTMAHAVAEAFKRGVLKVEDGRISV</sequence>
<dbReference type="PROSITE" id="PS50043">
    <property type="entry name" value="HTH_LUXR_2"/>
    <property type="match status" value="1"/>
</dbReference>
<name>X1SWC9_9ZZZZ</name>
<proteinExistence type="predicted"/>
<reference evidence="2" key="1">
    <citation type="journal article" date="2014" name="Front. Microbiol.">
        <title>High frequency of phylogenetically diverse reductive dehalogenase-homologous genes in deep subseafloor sedimentary metagenomes.</title>
        <authorList>
            <person name="Kawai M."/>
            <person name="Futagami T."/>
            <person name="Toyoda A."/>
            <person name="Takaki Y."/>
            <person name="Nishi S."/>
            <person name="Hori S."/>
            <person name="Arai W."/>
            <person name="Tsubouchi T."/>
            <person name="Morono Y."/>
            <person name="Uchiyama I."/>
            <person name="Ito T."/>
            <person name="Fujiyama A."/>
            <person name="Inagaki F."/>
            <person name="Takami H."/>
        </authorList>
    </citation>
    <scope>NUCLEOTIDE SEQUENCE</scope>
    <source>
        <strain evidence="2">Expedition CK06-06</strain>
    </source>
</reference>
<dbReference type="EMBL" id="BARW01010714">
    <property type="protein sequence ID" value="GAI79635.1"/>
    <property type="molecule type" value="Genomic_DNA"/>
</dbReference>
<dbReference type="GO" id="GO:0006355">
    <property type="term" value="P:regulation of DNA-templated transcription"/>
    <property type="evidence" value="ECO:0007669"/>
    <property type="project" value="InterPro"/>
</dbReference>
<organism evidence="2">
    <name type="scientific">marine sediment metagenome</name>
    <dbReference type="NCBI Taxonomy" id="412755"/>
    <lineage>
        <taxon>unclassified sequences</taxon>
        <taxon>metagenomes</taxon>
        <taxon>ecological metagenomes</taxon>
    </lineage>
</organism>
<dbReference type="GO" id="GO:0003677">
    <property type="term" value="F:DNA binding"/>
    <property type="evidence" value="ECO:0007669"/>
    <property type="project" value="InterPro"/>
</dbReference>
<protein>
    <recommendedName>
        <fullName evidence="1">HTH luxR-type domain-containing protein</fullName>
    </recommendedName>
</protein>
<dbReference type="AlphaFoldDB" id="X1SWC9"/>
<dbReference type="CDD" id="cd06170">
    <property type="entry name" value="LuxR_C_like"/>
    <property type="match status" value="1"/>
</dbReference>
<comment type="caution">
    <text evidence="2">The sequence shown here is derived from an EMBL/GenBank/DDBJ whole genome shotgun (WGS) entry which is preliminary data.</text>
</comment>
<dbReference type="InterPro" id="IPR016032">
    <property type="entry name" value="Sig_transdc_resp-reg_C-effctor"/>
</dbReference>
<dbReference type="Gene3D" id="1.10.10.10">
    <property type="entry name" value="Winged helix-like DNA-binding domain superfamily/Winged helix DNA-binding domain"/>
    <property type="match status" value="1"/>
</dbReference>